<dbReference type="Gene3D" id="2.70.70.10">
    <property type="entry name" value="Glucose Permease (Domain IIA)"/>
    <property type="match status" value="1"/>
</dbReference>
<dbReference type="Pfam" id="PF01551">
    <property type="entry name" value="Peptidase_M23"/>
    <property type="match status" value="1"/>
</dbReference>
<reference evidence="2 3" key="1">
    <citation type="journal article" date="2016" name="Nat. Commun.">
        <title>Thousands of microbial genomes shed light on interconnected biogeochemical processes in an aquifer system.</title>
        <authorList>
            <person name="Anantharaman K."/>
            <person name="Brown C.T."/>
            <person name="Hug L.A."/>
            <person name="Sharon I."/>
            <person name="Castelle C.J."/>
            <person name="Probst A.J."/>
            <person name="Thomas B.C."/>
            <person name="Singh A."/>
            <person name="Wilkins M.J."/>
            <person name="Karaoz U."/>
            <person name="Brodie E.L."/>
            <person name="Williams K.H."/>
            <person name="Hubbard S.S."/>
            <person name="Banfield J.F."/>
        </authorList>
    </citation>
    <scope>NUCLEOTIDE SEQUENCE [LARGE SCALE GENOMIC DNA]</scope>
</reference>
<evidence type="ECO:0000313" key="2">
    <source>
        <dbReference type="EMBL" id="OGY26909.1"/>
    </source>
</evidence>
<name>A0A1G1WGQ6_9BACT</name>
<organism evidence="2 3">
    <name type="scientific">Candidatus Woykebacteria bacterium RIFCSPHIGHO2_01_FULL_39_12</name>
    <dbReference type="NCBI Taxonomy" id="1802599"/>
    <lineage>
        <taxon>Bacteria</taxon>
        <taxon>Candidatus Woykeibacteriota</taxon>
    </lineage>
</organism>
<dbReference type="InterPro" id="IPR050570">
    <property type="entry name" value="Cell_wall_metabolism_enzyme"/>
</dbReference>
<dbReference type="PANTHER" id="PTHR21666">
    <property type="entry name" value="PEPTIDASE-RELATED"/>
    <property type="match status" value="1"/>
</dbReference>
<evidence type="ECO:0000259" key="1">
    <source>
        <dbReference type="Pfam" id="PF01551"/>
    </source>
</evidence>
<proteinExistence type="predicted"/>
<evidence type="ECO:0000313" key="3">
    <source>
        <dbReference type="Proteomes" id="UP000177900"/>
    </source>
</evidence>
<comment type="caution">
    <text evidence="2">The sequence shown here is derived from an EMBL/GenBank/DDBJ whole genome shotgun (WGS) entry which is preliminary data.</text>
</comment>
<accession>A0A1G1WGQ6</accession>
<dbReference type="PANTHER" id="PTHR21666:SF270">
    <property type="entry name" value="MUREIN HYDROLASE ACTIVATOR ENVC"/>
    <property type="match status" value="1"/>
</dbReference>
<gene>
    <name evidence="2" type="ORF">A2864_02085</name>
</gene>
<protein>
    <recommendedName>
        <fullName evidence="1">M23ase beta-sheet core domain-containing protein</fullName>
    </recommendedName>
</protein>
<dbReference type="CDD" id="cd12797">
    <property type="entry name" value="M23_peptidase"/>
    <property type="match status" value="1"/>
</dbReference>
<dbReference type="GO" id="GO:0004222">
    <property type="term" value="F:metalloendopeptidase activity"/>
    <property type="evidence" value="ECO:0007669"/>
    <property type="project" value="TreeGrafter"/>
</dbReference>
<feature type="domain" description="M23ase beta-sheet core" evidence="1">
    <location>
        <begin position="188"/>
        <end position="281"/>
    </location>
</feature>
<sequence>MRYIIAIILVACLFFTSSNAIWGRETIGSGSLIAAPALEKKSQVTVVLQQGEFLCEHGEFGLSKPEEKVLVRDYYQELEFNVDVGTFDAGTELVFYLIPDPWPVCSGEKFLSTDPLHSQLLHRGKGEWKLVWEDWNDYDFNELYFTIKITPVIERFDLKFKLPFTPAMGPIEVSEIPDNRSHNNQFAYDFDLDTDDIVVAAETGTVLYVEDGYPEGKCSFSEWKKANFIVISHGNEGSAYVHLLKDSILVKPGQKVKSGQPIAKVDSSGFACGDHLHFQIINLPCIDFYGNPTWTCDTEFEFSGEGYPPKLELGKFYKSDNFYLEEGRLLPFYQWERLSFWKKKDRAIG</sequence>
<dbReference type="EMBL" id="MHCV01000045">
    <property type="protein sequence ID" value="OGY26909.1"/>
    <property type="molecule type" value="Genomic_DNA"/>
</dbReference>
<dbReference type="Proteomes" id="UP000177900">
    <property type="component" value="Unassembled WGS sequence"/>
</dbReference>
<dbReference type="InterPro" id="IPR016047">
    <property type="entry name" value="M23ase_b-sheet_dom"/>
</dbReference>
<dbReference type="SUPFAM" id="SSF51261">
    <property type="entry name" value="Duplicated hybrid motif"/>
    <property type="match status" value="1"/>
</dbReference>
<dbReference type="AlphaFoldDB" id="A0A1G1WGQ6"/>
<dbReference type="InterPro" id="IPR011055">
    <property type="entry name" value="Dup_hybrid_motif"/>
</dbReference>